<name>A0AAE0ZJP7_9GAST</name>
<reference evidence="2" key="1">
    <citation type="journal article" date="2023" name="G3 (Bethesda)">
        <title>A reference genome for the long-term kleptoplast-retaining sea slug Elysia crispata morphotype clarki.</title>
        <authorList>
            <person name="Eastman K.E."/>
            <person name="Pendleton A.L."/>
            <person name="Shaikh M.A."/>
            <person name="Suttiyut T."/>
            <person name="Ogas R."/>
            <person name="Tomko P."/>
            <person name="Gavelis G."/>
            <person name="Widhalm J.R."/>
            <person name="Wisecaver J.H."/>
        </authorList>
    </citation>
    <scope>NUCLEOTIDE SEQUENCE</scope>
    <source>
        <strain evidence="2">ECLA1</strain>
    </source>
</reference>
<dbReference type="AlphaFoldDB" id="A0AAE0ZJP7"/>
<gene>
    <name evidence="2" type="ORF">RRG08_037886</name>
</gene>
<evidence type="ECO:0000313" key="2">
    <source>
        <dbReference type="EMBL" id="KAK3770694.1"/>
    </source>
</evidence>
<dbReference type="EMBL" id="JAWDGP010003792">
    <property type="protein sequence ID" value="KAK3770694.1"/>
    <property type="molecule type" value="Genomic_DNA"/>
</dbReference>
<accession>A0AAE0ZJP7</accession>
<feature type="region of interest" description="Disordered" evidence="1">
    <location>
        <begin position="119"/>
        <end position="176"/>
    </location>
</feature>
<evidence type="ECO:0000313" key="3">
    <source>
        <dbReference type="Proteomes" id="UP001283361"/>
    </source>
</evidence>
<organism evidence="2 3">
    <name type="scientific">Elysia crispata</name>
    <name type="common">lettuce slug</name>
    <dbReference type="NCBI Taxonomy" id="231223"/>
    <lineage>
        <taxon>Eukaryota</taxon>
        <taxon>Metazoa</taxon>
        <taxon>Spiralia</taxon>
        <taxon>Lophotrochozoa</taxon>
        <taxon>Mollusca</taxon>
        <taxon>Gastropoda</taxon>
        <taxon>Heterobranchia</taxon>
        <taxon>Euthyneura</taxon>
        <taxon>Panpulmonata</taxon>
        <taxon>Sacoglossa</taxon>
        <taxon>Placobranchoidea</taxon>
        <taxon>Plakobranchidae</taxon>
        <taxon>Elysia</taxon>
    </lineage>
</organism>
<feature type="region of interest" description="Disordered" evidence="1">
    <location>
        <begin position="1"/>
        <end position="75"/>
    </location>
</feature>
<feature type="compositionally biased region" description="Acidic residues" evidence="1">
    <location>
        <begin position="60"/>
        <end position="70"/>
    </location>
</feature>
<evidence type="ECO:0000256" key="1">
    <source>
        <dbReference type="SAM" id="MobiDB-lite"/>
    </source>
</evidence>
<protein>
    <submittedName>
        <fullName evidence="2">Uncharacterized protein</fullName>
    </submittedName>
</protein>
<keyword evidence="3" id="KW-1185">Reference proteome</keyword>
<comment type="caution">
    <text evidence="2">The sequence shown here is derived from an EMBL/GenBank/DDBJ whole genome shotgun (WGS) entry which is preliminary data.</text>
</comment>
<sequence length="215" mass="23500">MANELDLGMKIGHRARRLEPPSTELELDQPVPLSLDQPVPLSLDQPVPLSLDQPVPLSHEEEEEEEELEAEQQRLKSAGRRGILLPAIVHVYYRRRNPVKLGDLRACYSSYSVIWGGKEKKKTTTTPSRPPPARKAGKGNVLTDETSPSLSSGAGNQTRGSMSQQTSENGEFYGEAPGVLTGPFTLTIDPPSPANTRNIVYHARTTASHSPVNCN</sequence>
<feature type="compositionally biased region" description="Polar residues" evidence="1">
    <location>
        <begin position="143"/>
        <end position="169"/>
    </location>
</feature>
<proteinExistence type="predicted"/>
<dbReference type="Proteomes" id="UP001283361">
    <property type="component" value="Unassembled WGS sequence"/>
</dbReference>